<keyword evidence="3" id="KW-1185">Reference proteome</keyword>
<evidence type="ECO:0000313" key="2">
    <source>
        <dbReference type="EMBL" id="BDA80474.1"/>
    </source>
</evidence>
<evidence type="ECO:0000313" key="3">
    <source>
        <dbReference type="Proteomes" id="UP000245263"/>
    </source>
</evidence>
<dbReference type="Pfam" id="PF05987">
    <property type="entry name" value="DUF898"/>
    <property type="match status" value="2"/>
</dbReference>
<gene>
    <name evidence="2" type="ORF">LPTSP3_g34040</name>
</gene>
<feature type="transmembrane region" description="Helical" evidence="1">
    <location>
        <begin position="93"/>
        <end position="119"/>
    </location>
</feature>
<keyword evidence="1" id="KW-1133">Transmembrane helix</keyword>
<keyword evidence="1" id="KW-0472">Membrane</keyword>
<dbReference type="InterPro" id="IPR010295">
    <property type="entry name" value="DUF898"/>
</dbReference>
<reference evidence="2 3" key="1">
    <citation type="submission" date="2021-08" db="EMBL/GenBank/DDBJ databases">
        <title>Complete genome sequence of Leptospira kobayashii strain E30.</title>
        <authorList>
            <person name="Nakao R."/>
            <person name="Nakamura S."/>
            <person name="Masuzawa T."/>
            <person name="Koizumi N."/>
        </authorList>
    </citation>
    <scope>NUCLEOTIDE SEQUENCE [LARGE SCALE GENOMIC DNA]</scope>
    <source>
        <strain evidence="2 3">E30</strain>
    </source>
</reference>
<protein>
    <submittedName>
        <fullName evidence="2">Membrane protein</fullName>
    </submittedName>
</protein>
<keyword evidence="1" id="KW-0812">Transmembrane</keyword>
<feature type="transmembrane region" description="Helical" evidence="1">
    <location>
        <begin position="245"/>
        <end position="269"/>
    </location>
</feature>
<proteinExistence type="predicted"/>
<feature type="transmembrane region" description="Helical" evidence="1">
    <location>
        <begin position="6"/>
        <end position="36"/>
    </location>
</feature>
<feature type="transmembrane region" description="Helical" evidence="1">
    <location>
        <begin position="66"/>
        <end position="87"/>
    </location>
</feature>
<organism evidence="2 3">
    <name type="scientific">Leptospira kobayashii</name>
    <dbReference type="NCBI Taxonomy" id="1917830"/>
    <lineage>
        <taxon>Bacteria</taxon>
        <taxon>Pseudomonadati</taxon>
        <taxon>Spirochaetota</taxon>
        <taxon>Spirochaetia</taxon>
        <taxon>Leptospirales</taxon>
        <taxon>Leptospiraceae</taxon>
        <taxon>Leptospira</taxon>
    </lineage>
</organism>
<dbReference type="EMBL" id="AP025028">
    <property type="protein sequence ID" value="BDA80474.1"/>
    <property type="molecule type" value="Genomic_DNA"/>
</dbReference>
<name>A0ABN6KKK8_9LEPT</name>
<dbReference type="RefSeq" id="WP_109021509.1">
    <property type="nucleotide sequence ID" value="NZ_AP025028.1"/>
</dbReference>
<feature type="transmembrane region" description="Helical" evidence="1">
    <location>
        <begin position="196"/>
        <end position="219"/>
    </location>
</feature>
<accession>A0ABN6KKK8</accession>
<dbReference type="Proteomes" id="UP000245263">
    <property type="component" value="Chromosome 1"/>
</dbReference>
<feature type="transmembrane region" description="Helical" evidence="1">
    <location>
        <begin position="148"/>
        <end position="167"/>
    </location>
</feature>
<evidence type="ECO:0000256" key="1">
    <source>
        <dbReference type="SAM" id="Phobius"/>
    </source>
</evidence>
<sequence length="318" mass="35412">MDNKRFIYHATGGAFLLVFLKNAFLTVITFGIYGFWARTNVQKFVAENLEWAGERFTFHGTGKERFIGFLKAAVILVGAVIVIQIIGKILGSINLALASIVTAILTLGLFLTIVPFVIVGSRKYLTSRTGYRNLRFGFDGKGLEIAKIYLKGGLLTIVTLGIYYPWFYSEKEAYLASKTRYGNTNFEFQADGKEIFFIYLKGVFLSIITLGIYSSWFAADLQNYIWNHRSFQGKKFQSDITGGKIFLNAIIAYLIVLFTFGIGLSWAIVRISKLFFESVSLETEVDFASISAKADPTATAIPEGLEVVAEALEGFLAI</sequence>